<dbReference type="Gene3D" id="2.40.160.120">
    <property type="match status" value="1"/>
</dbReference>
<dbReference type="InterPro" id="IPR037239">
    <property type="entry name" value="OSBP_sf"/>
</dbReference>
<evidence type="ECO:0000313" key="2">
    <source>
        <dbReference type="Proteomes" id="UP001470230"/>
    </source>
</evidence>
<dbReference type="EMBL" id="JAPFFF010000047">
    <property type="protein sequence ID" value="KAK8840294.1"/>
    <property type="molecule type" value="Genomic_DNA"/>
</dbReference>
<gene>
    <name evidence="1" type="ORF">M9Y10_030849</name>
</gene>
<accession>A0ABR2H260</accession>
<dbReference type="InterPro" id="IPR000648">
    <property type="entry name" value="Oxysterol-bd"/>
</dbReference>
<dbReference type="Pfam" id="PF01237">
    <property type="entry name" value="Oxysterol_BP"/>
    <property type="match status" value="1"/>
</dbReference>
<dbReference type="SUPFAM" id="SSF144000">
    <property type="entry name" value="Oxysterol-binding protein-like"/>
    <property type="match status" value="1"/>
</dbReference>
<dbReference type="Proteomes" id="UP001470230">
    <property type="component" value="Unassembled WGS sequence"/>
</dbReference>
<proteinExistence type="predicted"/>
<evidence type="ECO:0008006" key="3">
    <source>
        <dbReference type="Google" id="ProtNLM"/>
    </source>
</evidence>
<dbReference type="PANTHER" id="PTHR10972">
    <property type="entry name" value="OXYSTEROL-BINDING PROTEIN-RELATED"/>
    <property type="match status" value="1"/>
</dbReference>
<name>A0ABR2H260_9EUKA</name>
<keyword evidence="2" id="KW-1185">Reference proteome</keyword>
<protein>
    <recommendedName>
        <fullName evidence="3">Oxysterol binding protein</fullName>
    </recommendedName>
</protein>
<comment type="caution">
    <text evidence="1">The sequence shown here is derived from an EMBL/GenBank/DDBJ whole genome shotgun (WGS) entry which is preliminary data.</text>
</comment>
<evidence type="ECO:0000313" key="1">
    <source>
        <dbReference type="EMBL" id="KAK8840294.1"/>
    </source>
</evidence>
<dbReference type="PANTHER" id="PTHR10972:SF148">
    <property type="entry name" value="OXYSTEROL-BINDING PROTEIN 9"/>
    <property type="match status" value="1"/>
</dbReference>
<organism evidence="1 2">
    <name type="scientific">Tritrichomonas musculus</name>
    <dbReference type="NCBI Taxonomy" id="1915356"/>
    <lineage>
        <taxon>Eukaryota</taxon>
        <taxon>Metamonada</taxon>
        <taxon>Parabasalia</taxon>
        <taxon>Tritrichomonadida</taxon>
        <taxon>Tritrichomonadidae</taxon>
        <taxon>Tritrichomonas</taxon>
    </lineage>
</organism>
<reference evidence="1 2" key="1">
    <citation type="submission" date="2024-04" db="EMBL/GenBank/DDBJ databases">
        <title>Tritrichomonas musculus Genome.</title>
        <authorList>
            <person name="Alves-Ferreira E."/>
            <person name="Grigg M."/>
            <person name="Lorenzi H."/>
            <person name="Galac M."/>
        </authorList>
    </citation>
    <scope>NUCLEOTIDE SEQUENCE [LARGE SCALE GENOMIC DNA]</scope>
    <source>
        <strain evidence="1 2">EAF2021</strain>
    </source>
</reference>
<sequence length="430" mass="49338">MDLTQVKEAPHTNEPVGELEGRQYYNASYTEFPKHELKLTDSNYTRERTVAINCNSKDGVKPMSKEEQAFERQLNWELVKRFTMAIFKMDVTRFSFPVGYNEPRTFVERATDLFSFLVTGYIDKAIEQTDPQLRLAYLATGIIAGFHLYLQQKKPWNPLLGETYVGEWPDGTRMFGEQTCHHPPVSDMQIIPPNDNWKINAQFNFAIDPGVTKVVILQKGRTCLDLKDGTHIEWEFPNIAVTGILTGDRVITIAGPFIMHDTTNNLEVHITVNPSYFEDRRFKGVQQDFLKMTPEQVEELMKRVETEEKAADGSTPESATKANPTRYRVTSVQGGVRTTGQTNFTTLIHGDYCDQVFINNKKAWDIKSDLTSRPLKEIPDADLLPSDCRFRIDRGMLIDEKNDEAETAKTLIEELQRHDYKLRESVPLEQ</sequence>